<dbReference type="Proteomes" id="UP001151760">
    <property type="component" value="Unassembled WGS sequence"/>
</dbReference>
<evidence type="ECO:0000313" key="4">
    <source>
        <dbReference type="Proteomes" id="UP001151760"/>
    </source>
</evidence>
<reference evidence="3" key="2">
    <citation type="submission" date="2022-01" db="EMBL/GenBank/DDBJ databases">
        <authorList>
            <person name="Yamashiro T."/>
            <person name="Shiraishi A."/>
            <person name="Satake H."/>
            <person name="Nakayama K."/>
        </authorList>
    </citation>
    <scope>NUCLEOTIDE SEQUENCE</scope>
</reference>
<sequence length="366" mass="40996">MQATHVAKEAATLPHDSPLPRVHSLRSDEGSMTLHELTVLYTILSKKVESLEFDLKQTKLTYGAAFIKLIMKGRFEDETDTQVSAHGEAHSQGSQPEDQLGVFSAAKRLVDVARVHTYSKRRRTVSTGSGGISTAEESVSIVGASMPVSTAGMDQGSIPSPSASKDKGKDIMTESEPEQATTKLKQRQEIAGYKATIRLQEQLDEEESQRIVRDAEVAQRLQEEIDASERQRMAQVHQAVQGFTNAEWDDILARVATDEDLVQQLQVGQKYSEEDLPMKLVELVNQRKKFFAQQRAEAKRNKPMTPAQQKAYMSEVFEETAKRQKIKEALGSGEEQSAEKEKELPEEELQKFMMIVQVEEVYVEAL</sequence>
<reference evidence="3" key="1">
    <citation type="journal article" date="2022" name="Int. J. Mol. Sci.">
        <title>Draft Genome of Tanacetum Coccineum: Genomic Comparison of Closely Related Tanacetum-Family Plants.</title>
        <authorList>
            <person name="Yamashiro T."/>
            <person name="Shiraishi A."/>
            <person name="Nakayama K."/>
            <person name="Satake H."/>
        </authorList>
    </citation>
    <scope>NUCLEOTIDE SEQUENCE</scope>
</reference>
<evidence type="ECO:0000313" key="3">
    <source>
        <dbReference type="EMBL" id="GJT77967.1"/>
    </source>
</evidence>
<dbReference type="EMBL" id="BQNB010018761">
    <property type="protein sequence ID" value="GJT77967.1"/>
    <property type="molecule type" value="Genomic_DNA"/>
</dbReference>
<evidence type="ECO:0000256" key="2">
    <source>
        <dbReference type="SAM" id="MobiDB-lite"/>
    </source>
</evidence>
<feature type="region of interest" description="Disordered" evidence="2">
    <location>
        <begin position="150"/>
        <end position="182"/>
    </location>
</feature>
<gene>
    <name evidence="3" type="ORF">Tco_1044692</name>
</gene>
<name>A0ABQ5GSL8_9ASTR</name>
<keyword evidence="1" id="KW-0175">Coiled coil</keyword>
<keyword evidence="4" id="KW-1185">Reference proteome</keyword>
<comment type="caution">
    <text evidence="3">The sequence shown here is derived from an EMBL/GenBank/DDBJ whole genome shotgun (WGS) entry which is preliminary data.</text>
</comment>
<evidence type="ECO:0000256" key="1">
    <source>
        <dbReference type="SAM" id="Coils"/>
    </source>
</evidence>
<accession>A0ABQ5GSL8</accession>
<organism evidence="3 4">
    <name type="scientific">Tanacetum coccineum</name>
    <dbReference type="NCBI Taxonomy" id="301880"/>
    <lineage>
        <taxon>Eukaryota</taxon>
        <taxon>Viridiplantae</taxon>
        <taxon>Streptophyta</taxon>
        <taxon>Embryophyta</taxon>
        <taxon>Tracheophyta</taxon>
        <taxon>Spermatophyta</taxon>
        <taxon>Magnoliopsida</taxon>
        <taxon>eudicotyledons</taxon>
        <taxon>Gunneridae</taxon>
        <taxon>Pentapetalae</taxon>
        <taxon>asterids</taxon>
        <taxon>campanulids</taxon>
        <taxon>Asterales</taxon>
        <taxon>Asteraceae</taxon>
        <taxon>Asteroideae</taxon>
        <taxon>Anthemideae</taxon>
        <taxon>Anthemidinae</taxon>
        <taxon>Tanacetum</taxon>
    </lineage>
</organism>
<feature type="coiled-coil region" evidence="1">
    <location>
        <begin position="211"/>
        <end position="238"/>
    </location>
</feature>
<protein>
    <submittedName>
        <fullName evidence="3">Uncharacterized protein</fullName>
    </submittedName>
</protein>
<feature type="region of interest" description="Disordered" evidence="2">
    <location>
        <begin position="1"/>
        <end position="27"/>
    </location>
</feature>
<proteinExistence type="predicted"/>